<comment type="caution">
    <text evidence="1">The sequence shown here is derived from an EMBL/GenBank/DDBJ whole genome shotgun (WGS) entry which is preliminary data.</text>
</comment>
<keyword evidence="2" id="KW-1185">Reference proteome</keyword>
<proteinExistence type="predicted"/>
<evidence type="ECO:0000313" key="1">
    <source>
        <dbReference type="EMBL" id="MEE1976170.1"/>
    </source>
</evidence>
<protein>
    <submittedName>
        <fullName evidence="1">Uncharacterized protein</fullName>
    </submittedName>
</protein>
<organism evidence="1 2">
    <name type="scientific">Maribacter cobaltidurans</name>
    <dbReference type="NCBI Taxonomy" id="1178778"/>
    <lineage>
        <taxon>Bacteria</taxon>
        <taxon>Pseudomonadati</taxon>
        <taxon>Bacteroidota</taxon>
        <taxon>Flavobacteriia</taxon>
        <taxon>Flavobacteriales</taxon>
        <taxon>Flavobacteriaceae</taxon>
        <taxon>Maribacter</taxon>
    </lineage>
</organism>
<reference evidence="1 2" key="1">
    <citation type="submission" date="2024-01" db="EMBL/GenBank/DDBJ databases">
        <title>Maribacter spp. originated from different algae showed divergent polysaccharides utilization ability.</title>
        <authorList>
            <person name="Wang H."/>
            <person name="Wu Y."/>
        </authorList>
    </citation>
    <scope>NUCLEOTIDE SEQUENCE [LARGE SCALE GENOMIC DNA]</scope>
    <source>
        <strain evidence="1 2">PR1</strain>
    </source>
</reference>
<dbReference type="EMBL" id="JAZDDG010000003">
    <property type="protein sequence ID" value="MEE1976170.1"/>
    <property type="molecule type" value="Genomic_DNA"/>
</dbReference>
<sequence>MMNYFGRLEKIDLPSKNEEERLKLFSKRRLFKKSNVISLTLNTKTDLLKDNSKTVYEPKKALVVDFYNYLLEIYREDIEEECILYLSPYNEITFGLENQEKIKVARYYYRHIATEIIEKGIKMVRYEVEKKGTDRVARATLLEQCEIKQNTLKNRVISENRVGLDHYLMGRGSYFTPVLPYQIPILSEIIQFEGALQSILALNHDFSFEEDTFFDKNATPESPGLDTITKTLMKKVKRKRMPTDEEAKEYLIDTLFRSKD</sequence>
<name>A0ABU7ITG7_9FLAO</name>
<dbReference type="RefSeq" id="WP_272650881.1">
    <property type="nucleotide sequence ID" value="NZ_JAZDDG010000003.1"/>
</dbReference>
<accession>A0ABU7ITG7</accession>
<dbReference type="Proteomes" id="UP001356308">
    <property type="component" value="Unassembled WGS sequence"/>
</dbReference>
<gene>
    <name evidence="1" type="ORF">V1I91_08820</name>
</gene>
<evidence type="ECO:0000313" key="2">
    <source>
        <dbReference type="Proteomes" id="UP001356308"/>
    </source>
</evidence>